<evidence type="ECO:0000313" key="2">
    <source>
        <dbReference type="Proteomes" id="UP000790347"/>
    </source>
</evidence>
<dbReference type="Proteomes" id="UP000790347">
    <property type="component" value="Unassembled WGS sequence"/>
</dbReference>
<keyword evidence="2" id="KW-1185">Reference proteome</keyword>
<gene>
    <name evidence="1" type="ORF">DERF_008171</name>
</gene>
<proteinExistence type="predicted"/>
<dbReference type="EMBL" id="ASGP02000003">
    <property type="protein sequence ID" value="KAH9517498.1"/>
    <property type="molecule type" value="Genomic_DNA"/>
</dbReference>
<protein>
    <submittedName>
        <fullName evidence="1">Uncharacterized protein</fullName>
    </submittedName>
</protein>
<comment type="caution">
    <text evidence="1">The sequence shown here is derived from an EMBL/GenBank/DDBJ whole genome shotgun (WGS) entry which is preliminary data.</text>
</comment>
<sequence length="156" mass="16790">MIRGQAQMGQLAQNVHGGWSASLFQFQDMLNMSVSSVTIVYQEASSSCKTNWMIAMVLNHIGGLAGGGWHQTGGVTGSRSDAQNSELPVLTCILVGTDNNGHRSGGWIEKTTHALISQMVDIVTDCGDDNQYRIRNVGLTMIGDDNDDVGQGKFTR</sequence>
<evidence type="ECO:0000313" key="1">
    <source>
        <dbReference type="EMBL" id="KAH9517498.1"/>
    </source>
</evidence>
<dbReference type="AlphaFoldDB" id="A0A922L416"/>
<accession>A0A922L416</accession>
<organism evidence="1 2">
    <name type="scientific">Dermatophagoides farinae</name>
    <name type="common">American house dust mite</name>
    <dbReference type="NCBI Taxonomy" id="6954"/>
    <lineage>
        <taxon>Eukaryota</taxon>
        <taxon>Metazoa</taxon>
        <taxon>Ecdysozoa</taxon>
        <taxon>Arthropoda</taxon>
        <taxon>Chelicerata</taxon>
        <taxon>Arachnida</taxon>
        <taxon>Acari</taxon>
        <taxon>Acariformes</taxon>
        <taxon>Sarcoptiformes</taxon>
        <taxon>Astigmata</taxon>
        <taxon>Psoroptidia</taxon>
        <taxon>Analgoidea</taxon>
        <taxon>Pyroglyphidae</taxon>
        <taxon>Dermatophagoidinae</taxon>
        <taxon>Dermatophagoides</taxon>
    </lineage>
</organism>
<reference evidence="1" key="2">
    <citation type="journal article" date="2022" name="Res Sq">
        <title>Comparative Genomics Reveals Insights into the Divergent Evolution of Astigmatic Mites and Household Pest Adaptations.</title>
        <authorList>
            <person name="Xiong Q."/>
            <person name="Wan A.T.-Y."/>
            <person name="Liu X.-Y."/>
            <person name="Fung C.S.-H."/>
            <person name="Xiao X."/>
            <person name="Malainual N."/>
            <person name="Hou J."/>
            <person name="Wang L."/>
            <person name="Wang M."/>
            <person name="Yang K."/>
            <person name="Cui Y."/>
            <person name="Leung E."/>
            <person name="Nong W."/>
            <person name="Shin S.-K."/>
            <person name="Au S."/>
            <person name="Jeong K.Y."/>
            <person name="Chew F.T."/>
            <person name="Hui J."/>
            <person name="Leung T.F."/>
            <person name="Tungtrongchitr A."/>
            <person name="Zhong N."/>
            <person name="Liu Z."/>
            <person name="Tsui S."/>
        </authorList>
    </citation>
    <scope>NUCLEOTIDE SEQUENCE</scope>
    <source>
        <strain evidence="1">Derf</strain>
        <tissue evidence="1">Whole organism</tissue>
    </source>
</reference>
<name>A0A922L416_DERFA</name>
<reference evidence="1" key="1">
    <citation type="submission" date="2013-05" db="EMBL/GenBank/DDBJ databases">
        <authorList>
            <person name="Yim A.K.Y."/>
            <person name="Chan T.F."/>
            <person name="Ji K.M."/>
            <person name="Liu X.Y."/>
            <person name="Zhou J.W."/>
            <person name="Li R.Q."/>
            <person name="Yang K.Y."/>
            <person name="Li J."/>
            <person name="Li M."/>
            <person name="Law P.T.W."/>
            <person name="Wu Y.L."/>
            <person name="Cai Z.L."/>
            <person name="Qin H."/>
            <person name="Bao Y."/>
            <person name="Leung R.K.K."/>
            <person name="Ng P.K.S."/>
            <person name="Zou J."/>
            <person name="Zhong X.J."/>
            <person name="Ran P.X."/>
            <person name="Zhong N.S."/>
            <person name="Liu Z.G."/>
            <person name="Tsui S.K.W."/>
        </authorList>
    </citation>
    <scope>NUCLEOTIDE SEQUENCE</scope>
    <source>
        <strain evidence="1">Derf</strain>
        <tissue evidence="1">Whole organism</tissue>
    </source>
</reference>